<gene>
    <name evidence="2" type="ORF">GCM10014713_54310</name>
</gene>
<keyword evidence="3" id="KW-1185">Reference proteome</keyword>
<dbReference type="Gene3D" id="2.130.10.10">
    <property type="entry name" value="YVTN repeat-like/Quinoprotein amine dehydrogenase"/>
    <property type="match status" value="1"/>
</dbReference>
<dbReference type="AlphaFoldDB" id="A0A918LV10"/>
<feature type="domain" description="DUF6923" evidence="1">
    <location>
        <begin position="16"/>
        <end position="222"/>
    </location>
</feature>
<evidence type="ECO:0000313" key="3">
    <source>
        <dbReference type="Proteomes" id="UP000619486"/>
    </source>
</evidence>
<dbReference type="Proteomes" id="UP000619486">
    <property type="component" value="Unassembled WGS sequence"/>
</dbReference>
<reference evidence="2" key="1">
    <citation type="journal article" date="2014" name="Int. J. Syst. Evol. Microbiol.">
        <title>Complete genome sequence of Corynebacterium casei LMG S-19264T (=DSM 44701T), isolated from a smear-ripened cheese.</title>
        <authorList>
            <consortium name="US DOE Joint Genome Institute (JGI-PGF)"/>
            <person name="Walter F."/>
            <person name="Albersmeier A."/>
            <person name="Kalinowski J."/>
            <person name="Ruckert C."/>
        </authorList>
    </citation>
    <scope>NUCLEOTIDE SEQUENCE</scope>
    <source>
        <strain evidence="2">JCM 3172</strain>
    </source>
</reference>
<dbReference type="RefSeq" id="WP_189204188.1">
    <property type="nucleotide sequence ID" value="NZ_BMQQ01000026.1"/>
</dbReference>
<evidence type="ECO:0000259" key="1">
    <source>
        <dbReference type="Pfam" id="PF21959"/>
    </source>
</evidence>
<sequence>MAAKRYNRFTYLAIGDAPTSLYTFDVLTGDVTKTDMPEYNNGYDALAYSWPKGLLYAMSRKEQSTLLVIDPSTKTITPQKVTGLPENNWMLGAVSPDGNKMVICGLPNTKSAVLDLTANPVTATLQNPPGTGGWYDWAYHPVDGRLYAVDGKNGALLWADPTRNPQKVELKENVFPKAQAGSSGFASYSAVFFEEHGRLYAFDNAGNVYRVDLRASTREKPIDSTLIGTAERVGRGKIDVDKLDIRDAGGDVTEQKLPPAYEAIQFEQKPRQENPWEEPINGKPMLVYSFEVTLTAKLTQTGKPVPVKKWRILFDEVPGSVVKTEAAKVTKARQDHRFILDTPGDDHLIAAGKSLKVHLRLYVPKETPLEKPLKLGNLAARRLA</sequence>
<name>A0A918LV10_9ACTN</name>
<dbReference type="EMBL" id="BMQQ01000026">
    <property type="protein sequence ID" value="GGT53567.1"/>
    <property type="molecule type" value="Genomic_DNA"/>
</dbReference>
<comment type="caution">
    <text evidence="2">The sequence shown here is derived from an EMBL/GenBank/DDBJ whole genome shotgun (WGS) entry which is preliminary data.</text>
</comment>
<reference evidence="2" key="2">
    <citation type="submission" date="2020-09" db="EMBL/GenBank/DDBJ databases">
        <authorList>
            <person name="Sun Q."/>
            <person name="Ohkuma M."/>
        </authorList>
    </citation>
    <scope>NUCLEOTIDE SEQUENCE</scope>
    <source>
        <strain evidence="2">JCM 3172</strain>
    </source>
</reference>
<dbReference type="InterPro" id="IPR054215">
    <property type="entry name" value="DUF6923"/>
</dbReference>
<organism evidence="2 3">
    <name type="scientific">Streptomyces purpureus</name>
    <dbReference type="NCBI Taxonomy" id="1951"/>
    <lineage>
        <taxon>Bacteria</taxon>
        <taxon>Bacillati</taxon>
        <taxon>Actinomycetota</taxon>
        <taxon>Actinomycetes</taxon>
        <taxon>Kitasatosporales</taxon>
        <taxon>Streptomycetaceae</taxon>
        <taxon>Streptomyces</taxon>
    </lineage>
</organism>
<proteinExistence type="predicted"/>
<protein>
    <recommendedName>
        <fullName evidence="1">DUF6923 domain-containing protein</fullName>
    </recommendedName>
</protein>
<dbReference type="SUPFAM" id="SSF101898">
    <property type="entry name" value="NHL repeat"/>
    <property type="match status" value="1"/>
</dbReference>
<evidence type="ECO:0000313" key="2">
    <source>
        <dbReference type="EMBL" id="GGT53567.1"/>
    </source>
</evidence>
<dbReference type="InterPro" id="IPR015943">
    <property type="entry name" value="WD40/YVTN_repeat-like_dom_sf"/>
</dbReference>
<dbReference type="Pfam" id="PF21959">
    <property type="entry name" value="DUF6923"/>
    <property type="match status" value="1"/>
</dbReference>
<accession>A0A918LV10</accession>